<dbReference type="InterPro" id="IPR025110">
    <property type="entry name" value="AMP-bd_C"/>
</dbReference>
<name>A0ABR4DMH6_9PEZI</name>
<dbReference type="GeneID" id="98129176"/>
<evidence type="ECO:0000256" key="1">
    <source>
        <dbReference type="ARBA" id="ARBA00006432"/>
    </source>
</evidence>
<feature type="domain" description="Acetyl-coenzyme A synthetase N-terminal" evidence="7">
    <location>
        <begin position="35"/>
        <end position="92"/>
    </location>
</feature>
<sequence length="679" mass="74025">MAAAELWRHQHPEETPMWRFLEHVNAKYGLSLHDYLELYKWSVENVADFWGEVWHFVGIKASRPFDEVLPPNAPMFPRPDFFAGARLNFAENLLFPPNVDVDDSATAVITATENESHLTETSWADLRDQVRRCSNALRAAGVKENSVVAGFVANHVQTLVALLSAASLGAIWTGISPDSGVSAVLDRLAQIRPQVLFADNATLYNGKEWSSKAKTLDIVTELKKHGLERVIVVKGLKNIEAGLEEIHALGVQAEEYETFLSSAPDAPLVFAQLPPAHPLYVLYSSGTTGLPKAIVHTAAGTLLQHKKEHFLHGSLSPTSRMLYYTTTSWMMHHWSVSALACGASLVLYSGSPFKPHGYSSLPRLLSSLRVTHFGTSAAYLTTLEANNVRPIADPTLDLSALEAIYSTASPLPPSTFAFVYEAFPSNINLASITGGTDIISLFGAPCPLLPVRAGEVQCAGLGMAIDVVDSASAPEDPRPVPDGEPGDLVCTKPFPCQPLTFFGPNGEEKYRAAYFERFPGIWHHGDFVRRVPGSAGALVMLGRSDGVLKPSGVRFGSAEIYNILTRFFAGEVDDAVCVGRRRPEDRDETVCLFVTMAEGKTFDEGLRSRIADTVRRELSPRHVPGVIEEAGGGVPKTANGKKIEVAVKQILSGMEVRTNASVANPEALDWFREWAKRNA</sequence>
<dbReference type="InterPro" id="IPR020845">
    <property type="entry name" value="AMP-binding_CS"/>
</dbReference>
<comment type="caution">
    <text evidence="8">The sequence shown here is derived from an EMBL/GenBank/DDBJ whole genome shotgun (WGS) entry which is preliminary data.</text>
</comment>
<dbReference type="InterPro" id="IPR005914">
    <property type="entry name" value="Acac_CoA_synth"/>
</dbReference>
<keyword evidence="2" id="KW-0436">Ligase</keyword>
<dbReference type="InterPro" id="IPR042099">
    <property type="entry name" value="ANL_N_sf"/>
</dbReference>
<dbReference type="SUPFAM" id="SSF56801">
    <property type="entry name" value="Acetyl-CoA synthetase-like"/>
    <property type="match status" value="1"/>
</dbReference>
<dbReference type="Proteomes" id="UP001600064">
    <property type="component" value="Unassembled WGS sequence"/>
</dbReference>
<evidence type="ECO:0000259" key="6">
    <source>
        <dbReference type="Pfam" id="PF13193"/>
    </source>
</evidence>
<dbReference type="Pfam" id="PF13193">
    <property type="entry name" value="AMP-binding_C"/>
    <property type="match status" value="1"/>
</dbReference>
<evidence type="ECO:0000256" key="2">
    <source>
        <dbReference type="ARBA" id="ARBA00022598"/>
    </source>
</evidence>
<dbReference type="Gene3D" id="3.30.300.30">
    <property type="match status" value="1"/>
</dbReference>
<dbReference type="PANTHER" id="PTHR42921">
    <property type="entry name" value="ACETOACETYL-COA SYNTHETASE"/>
    <property type="match status" value="1"/>
</dbReference>
<reference evidence="8 9" key="1">
    <citation type="journal article" date="2024" name="Commun. Biol.">
        <title>Comparative genomic analysis of thermophilic fungi reveals convergent evolutionary adaptations and gene losses.</title>
        <authorList>
            <person name="Steindorff A.S."/>
            <person name="Aguilar-Pontes M.V."/>
            <person name="Robinson A.J."/>
            <person name="Andreopoulos B."/>
            <person name="LaButti K."/>
            <person name="Kuo A."/>
            <person name="Mondo S."/>
            <person name="Riley R."/>
            <person name="Otillar R."/>
            <person name="Haridas S."/>
            <person name="Lipzen A."/>
            <person name="Grimwood J."/>
            <person name="Schmutz J."/>
            <person name="Clum A."/>
            <person name="Reid I.D."/>
            <person name="Moisan M.C."/>
            <person name="Butler G."/>
            <person name="Nguyen T.T.M."/>
            <person name="Dewar K."/>
            <person name="Conant G."/>
            <person name="Drula E."/>
            <person name="Henrissat B."/>
            <person name="Hansel C."/>
            <person name="Singer S."/>
            <person name="Hutchinson M.I."/>
            <person name="de Vries R.P."/>
            <person name="Natvig D.O."/>
            <person name="Powell A.J."/>
            <person name="Tsang A."/>
            <person name="Grigoriev I.V."/>
        </authorList>
    </citation>
    <scope>NUCLEOTIDE SEQUENCE [LARGE SCALE GENOMIC DNA]</scope>
    <source>
        <strain evidence="8 9">ATCC 22073</strain>
    </source>
</reference>
<dbReference type="InterPro" id="IPR032387">
    <property type="entry name" value="ACAS_N"/>
</dbReference>
<keyword evidence="3" id="KW-0547">Nucleotide-binding</keyword>
<dbReference type="Pfam" id="PF00501">
    <property type="entry name" value="AMP-binding"/>
    <property type="match status" value="1"/>
</dbReference>
<dbReference type="InterPro" id="IPR000873">
    <property type="entry name" value="AMP-dep_synth/lig_dom"/>
</dbReference>
<evidence type="ECO:0000256" key="3">
    <source>
        <dbReference type="ARBA" id="ARBA00022741"/>
    </source>
</evidence>
<dbReference type="InterPro" id="IPR045851">
    <property type="entry name" value="AMP-bd_C_sf"/>
</dbReference>
<protein>
    <recommendedName>
        <fullName evidence="10">Acetoacetyl-CoA synthetase</fullName>
    </recommendedName>
</protein>
<evidence type="ECO:0000259" key="5">
    <source>
        <dbReference type="Pfam" id="PF00501"/>
    </source>
</evidence>
<dbReference type="RefSeq" id="XP_070870197.1">
    <property type="nucleotide sequence ID" value="XM_071014532.1"/>
</dbReference>
<dbReference type="NCBIfam" id="NF002937">
    <property type="entry name" value="PRK03584.1"/>
    <property type="match status" value="1"/>
</dbReference>
<dbReference type="PANTHER" id="PTHR42921:SF1">
    <property type="entry name" value="ACETOACETYL-COA SYNTHETASE"/>
    <property type="match status" value="1"/>
</dbReference>
<organism evidence="8 9">
    <name type="scientific">Remersonia thermophila</name>
    <dbReference type="NCBI Taxonomy" id="72144"/>
    <lineage>
        <taxon>Eukaryota</taxon>
        <taxon>Fungi</taxon>
        <taxon>Dikarya</taxon>
        <taxon>Ascomycota</taxon>
        <taxon>Pezizomycotina</taxon>
        <taxon>Sordariomycetes</taxon>
        <taxon>Sordariomycetidae</taxon>
        <taxon>Sordariales</taxon>
        <taxon>Sordariales incertae sedis</taxon>
        <taxon>Remersonia</taxon>
    </lineage>
</organism>
<evidence type="ECO:0000256" key="4">
    <source>
        <dbReference type="ARBA" id="ARBA00022840"/>
    </source>
</evidence>
<comment type="similarity">
    <text evidence="1">Belongs to the ATP-dependent AMP-binding enzyme family.</text>
</comment>
<evidence type="ECO:0008006" key="10">
    <source>
        <dbReference type="Google" id="ProtNLM"/>
    </source>
</evidence>
<feature type="domain" description="AMP-binding enzyme C-terminal" evidence="6">
    <location>
        <begin position="571"/>
        <end position="641"/>
    </location>
</feature>
<keyword evidence="4" id="KW-0067">ATP-binding</keyword>
<dbReference type="PROSITE" id="PS00455">
    <property type="entry name" value="AMP_BINDING"/>
    <property type="match status" value="1"/>
</dbReference>
<feature type="domain" description="AMP-dependent synthetase/ligase" evidence="5">
    <location>
        <begin position="110"/>
        <end position="493"/>
    </location>
</feature>
<keyword evidence="9" id="KW-1185">Reference proteome</keyword>
<dbReference type="Pfam" id="PF16177">
    <property type="entry name" value="ACAS_N"/>
    <property type="match status" value="1"/>
</dbReference>
<dbReference type="Gene3D" id="3.40.50.12780">
    <property type="entry name" value="N-terminal domain of ligase-like"/>
    <property type="match status" value="1"/>
</dbReference>
<proteinExistence type="inferred from homology"/>
<accession>A0ABR4DMH6</accession>
<gene>
    <name evidence="8" type="ORF">VTJ83DRAFT_844</name>
</gene>
<evidence type="ECO:0000313" key="8">
    <source>
        <dbReference type="EMBL" id="KAL2271473.1"/>
    </source>
</evidence>
<evidence type="ECO:0000259" key="7">
    <source>
        <dbReference type="Pfam" id="PF16177"/>
    </source>
</evidence>
<evidence type="ECO:0000313" key="9">
    <source>
        <dbReference type="Proteomes" id="UP001600064"/>
    </source>
</evidence>
<dbReference type="NCBIfam" id="TIGR01217">
    <property type="entry name" value="ac_ac_CoA_syn"/>
    <property type="match status" value="1"/>
</dbReference>
<dbReference type="EMBL" id="JAZGUE010000001">
    <property type="protein sequence ID" value="KAL2271473.1"/>
    <property type="molecule type" value="Genomic_DNA"/>
</dbReference>